<dbReference type="RefSeq" id="WP_187254546.1">
    <property type="nucleotide sequence ID" value="NZ_CP144914.1"/>
</dbReference>
<dbReference type="Pfam" id="PF07833">
    <property type="entry name" value="Cu_amine_oxidN1"/>
    <property type="match status" value="1"/>
</dbReference>
<organism evidence="5 6">
    <name type="scientific">Alkalicoccus halolimnae</name>
    <dbReference type="NCBI Taxonomy" id="1667239"/>
    <lineage>
        <taxon>Bacteria</taxon>
        <taxon>Bacillati</taxon>
        <taxon>Bacillota</taxon>
        <taxon>Bacilli</taxon>
        <taxon>Bacillales</taxon>
        <taxon>Bacillaceae</taxon>
        <taxon>Alkalicoccus</taxon>
    </lineage>
</organism>
<dbReference type="SUPFAM" id="SSF55383">
    <property type="entry name" value="Copper amine oxidase, domain N"/>
    <property type="match status" value="1"/>
</dbReference>
<evidence type="ECO:0000313" key="5">
    <source>
        <dbReference type="EMBL" id="WWD79552.1"/>
    </source>
</evidence>
<dbReference type="KEGG" id="ahal:FTX54_014295"/>
<dbReference type="CDD" id="cd05379">
    <property type="entry name" value="CAP_bacterial"/>
    <property type="match status" value="1"/>
</dbReference>
<dbReference type="SUPFAM" id="SSF55797">
    <property type="entry name" value="PR-1-like"/>
    <property type="match status" value="1"/>
</dbReference>
<feature type="domain" description="CAP-associated" evidence="4">
    <location>
        <begin position="185"/>
        <end position="320"/>
    </location>
</feature>
<dbReference type="Pfam" id="PF00188">
    <property type="entry name" value="CAP"/>
    <property type="match status" value="1"/>
</dbReference>
<evidence type="ECO:0000313" key="6">
    <source>
        <dbReference type="Proteomes" id="UP000321816"/>
    </source>
</evidence>
<feature type="domain" description="SCP" evidence="2">
    <location>
        <begin position="338"/>
        <end position="452"/>
    </location>
</feature>
<dbReference type="Proteomes" id="UP000321816">
    <property type="component" value="Chromosome"/>
</dbReference>
<name>A0AAJ8LTV6_9BACI</name>
<dbReference type="InterPro" id="IPR029410">
    <property type="entry name" value="CAP_assoc"/>
</dbReference>
<evidence type="ECO:0000259" key="4">
    <source>
        <dbReference type="Pfam" id="PF14504"/>
    </source>
</evidence>
<dbReference type="InterPro" id="IPR036582">
    <property type="entry name" value="Mao_N_sf"/>
</dbReference>
<dbReference type="InterPro" id="IPR035940">
    <property type="entry name" value="CAP_sf"/>
</dbReference>
<accession>A0AAJ8LTV6</accession>
<evidence type="ECO:0000256" key="1">
    <source>
        <dbReference type="SAM" id="Phobius"/>
    </source>
</evidence>
<evidence type="ECO:0000259" key="2">
    <source>
        <dbReference type="Pfam" id="PF00188"/>
    </source>
</evidence>
<evidence type="ECO:0000259" key="3">
    <source>
        <dbReference type="Pfam" id="PF07833"/>
    </source>
</evidence>
<keyword evidence="1" id="KW-1133">Transmembrane helix</keyword>
<feature type="domain" description="Copper amine oxidase-like N-terminal" evidence="3">
    <location>
        <begin position="55"/>
        <end position="147"/>
    </location>
</feature>
<reference evidence="5 6" key="1">
    <citation type="submission" date="2024-01" db="EMBL/GenBank/DDBJ databases">
        <title>Complete Genome Sequence of Alkalicoccus halolimnae BZ-SZ-XJ29T, a Moderately Halophilic Bacterium Isolated from a Salt Lake.</title>
        <authorList>
            <person name="Zhao B."/>
        </authorList>
    </citation>
    <scope>NUCLEOTIDE SEQUENCE [LARGE SCALE GENOMIC DNA]</scope>
    <source>
        <strain evidence="5 6">BZ-SZ-XJ29</strain>
    </source>
</reference>
<sequence length="456" mass="51440">MRYYNRGSGFSIFFFIAVIVFVWWYPFEETEELRDESFQNTETLSTEKVSLEGSVMKDGHTMAPAVRLLEEMDAVIIENDAEAVTAEKGDITIELTEGSGSASLNGEEAELELPANREGNTLYAPARFIAESLGGEVSWEDAEHAMLIEYDNKEILAPVEQPLEEEQSQAQGNADMFQAAGISVGDDVNLLEQMWGEPERITESHYGFEWYAYHDNYKNFRMAGVADGEVTALYTNTSEVRSPEGLSQNLSRQEVRDKMGDPETAIVKGNTRYSLSETEESDLFPIEEGYLTVYYDIHQDNKATAYQLIGEDAEQSLSGYYAEGSAQLAEDFSRQMFDLVNADRVEFDLDPLDWNDEIAAVSIDHSEDMAEQQYFSHENLEGASPFDRIREAGISYTRAGENIASGQPSAVMAQRGLMNSPGHRENILNQYYRELGVGTAFDMENRPFYTQKFYTR</sequence>
<proteinExistence type="predicted"/>
<keyword evidence="6" id="KW-1185">Reference proteome</keyword>
<dbReference type="Pfam" id="PF14504">
    <property type="entry name" value="CAP_assoc_N"/>
    <property type="match status" value="1"/>
</dbReference>
<dbReference type="PANTHER" id="PTHR31157:SF1">
    <property type="entry name" value="SCP DOMAIN-CONTAINING PROTEIN"/>
    <property type="match status" value="1"/>
</dbReference>
<feature type="transmembrane region" description="Helical" evidence="1">
    <location>
        <begin position="7"/>
        <end position="25"/>
    </location>
</feature>
<dbReference type="Gene3D" id="3.40.33.10">
    <property type="entry name" value="CAP"/>
    <property type="match status" value="1"/>
</dbReference>
<dbReference type="AlphaFoldDB" id="A0AAJ8LTV6"/>
<keyword evidence="1" id="KW-0472">Membrane</keyword>
<dbReference type="InterPro" id="IPR012854">
    <property type="entry name" value="Cu_amine_oxidase-like_N"/>
</dbReference>
<gene>
    <name evidence="5" type="ORF">FTX54_014295</name>
</gene>
<dbReference type="InterPro" id="IPR014044">
    <property type="entry name" value="CAP_dom"/>
</dbReference>
<protein>
    <submittedName>
        <fullName evidence="5">CAP-associated domain-containing protein</fullName>
    </submittedName>
</protein>
<keyword evidence="1" id="KW-0812">Transmembrane</keyword>
<dbReference type="Gene3D" id="3.30.457.10">
    <property type="entry name" value="Copper amine oxidase-like, N-terminal domain"/>
    <property type="match status" value="1"/>
</dbReference>
<dbReference type="EMBL" id="CP144914">
    <property type="protein sequence ID" value="WWD79552.1"/>
    <property type="molecule type" value="Genomic_DNA"/>
</dbReference>
<dbReference type="PANTHER" id="PTHR31157">
    <property type="entry name" value="SCP DOMAIN-CONTAINING PROTEIN"/>
    <property type="match status" value="1"/>
</dbReference>